<organism evidence="1 2">
    <name type="scientific">Vaccinium darrowii</name>
    <dbReference type="NCBI Taxonomy" id="229202"/>
    <lineage>
        <taxon>Eukaryota</taxon>
        <taxon>Viridiplantae</taxon>
        <taxon>Streptophyta</taxon>
        <taxon>Embryophyta</taxon>
        <taxon>Tracheophyta</taxon>
        <taxon>Spermatophyta</taxon>
        <taxon>Magnoliopsida</taxon>
        <taxon>eudicotyledons</taxon>
        <taxon>Gunneridae</taxon>
        <taxon>Pentapetalae</taxon>
        <taxon>asterids</taxon>
        <taxon>Ericales</taxon>
        <taxon>Ericaceae</taxon>
        <taxon>Vaccinioideae</taxon>
        <taxon>Vaccinieae</taxon>
        <taxon>Vaccinium</taxon>
    </lineage>
</organism>
<accession>A0ACB7XF15</accession>
<protein>
    <submittedName>
        <fullName evidence="1">Uncharacterized protein</fullName>
    </submittedName>
</protein>
<evidence type="ECO:0000313" key="1">
    <source>
        <dbReference type="EMBL" id="KAH7839322.1"/>
    </source>
</evidence>
<dbReference type="Proteomes" id="UP000828048">
    <property type="component" value="Chromosome 10"/>
</dbReference>
<dbReference type="EMBL" id="CM037160">
    <property type="protein sequence ID" value="KAH7839322.1"/>
    <property type="molecule type" value="Genomic_DNA"/>
</dbReference>
<reference evidence="1 2" key="1">
    <citation type="journal article" date="2021" name="Hortic Res">
        <title>High-quality reference genome and annotation aids understanding of berry development for evergreen blueberry (Vaccinium darrowii).</title>
        <authorList>
            <person name="Yu J."/>
            <person name="Hulse-Kemp A.M."/>
            <person name="Babiker E."/>
            <person name="Staton M."/>
        </authorList>
    </citation>
    <scope>NUCLEOTIDE SEQUENCE [LARGE SCALE GENOMIC DNA]</scope>
    <source>
        <strain evidence="2">cv. NJ 8807/NJ 8810</strain>
        <tissue evidence="1">Young leaf</tissue>
    </source>
</reference>
<proteinExistence type="predicted"/>
<comment type="caution">
    <text evidence="1">The sequence shown here is derived from an EMBL/GenBank/DDBJ whole genome shotgun (WGS) entry which is preliminary data.</text>
</comment>
<keyword evidence="2" id="KW-1185">Reference proteome</keyword>
<name>A0ACB7XF15_9ERIC</name>
<gene>
    <name evidence="1" type="ORF">Vadar_002627</name>
</gene>
<evidence type="ECO:0000313" key="2">
    <source>
        <dbReference type="Proteomes" id="UP000828048"/>
    </source>
</evidence>
<sequence length="429" mass="48858">MMRSTSWWVIRDVKALGFIARTQSAILACFFTLLAVWVVPIATTVWLTILQPEWEPDFWALVSAPRGHALLIEIAITPISSERRSRNCGNKKYELDCEHNRPVLHLFASGKYYVQAINYNNYTIRLVDVGLQQGNCSSFPLYSLPDLNFTTSQYDRDSKLKGPFDLIEWVSDNWEIAMALWIDCEKLVKIFPFYSSDSKTSASSCIEKTSSSFSSWEKRRYSYFLYGTSLSASVVPDQCKIVYWSMGLSSPGCPFSVDNAKAIASRSGAMKLSLATNTAISFWKTDNSKVSLTAARGTMGYMAPELFYKNIGRVSYKADVYSYGMLLMEMAGRRRNLNAFADHTSQIYFPLWIYDQFKEGKEIELGEATEEEREMVRKMVITALWCIQLRPSDRPPMNNVVEMLEGNVEALGMPPKPFLTPQEQPVEYQ</sequence>